<keyword evidence="3" id="KW-1185">Reference proteome</keyword>
<reference evidence="2 3" key="1">
    <citation type="submission" date="2021-08" db="EMBL/GenBank/DDBJ databases">
        <title>Draft Genome Sequence of Phanerochaete sordida strain YK-624.</title>
        <authorList>
            <person name="Mori T."/>
            <person name="Dohra H."/>
            <person name="Suzuki T."/>
            <person name="Kawagishi H."/>
            <person name="Hirai H."/>
        </authorList>
    </citation>
    <scope>NUCLEOTIDE SEQUENCE [LARGE SCALE GENOMIC DNA]</scope>
    <source>
        <strain evidence="2 3">YK-624</strain>
    </source>
</reference>
<feature type="region of interest" description="Disordered" evidence="1">
    <location>
        <begin position="133"/>
        <end position="157"/>
    </location>
</feature>
<feature type="region of interest" description="Disordered" evidence="1">
    <location>
        <begin position="26"/>
        <end position="121"/>
    </location>
</feature>
<accession>A0A9P3G9B6</accession>
<feature type="compositionally biased region" description="Basic and acidic residues" evidence="1">
    <location>
        <begin position="99"/>
        <end position="113"/>
    </location>
</feature>
<name>A0A9P3G9B6_9APHY</name>
<feature type="compositionally biased region" description="Polar residues" evidence="1">
    <location>
        <begin position="81"/>
        <end position="90"/>
    </location>
</feature>
<evidence type="ECO:0000313" key="2">
    <source>
        <dbReference type="EMBL" id="GJE91642.1"/>
    </source>
</evidence>
<sequence length="157" mass="16524">MLSLRYLRLQRLARTPVPLCVKRFYNPDQKGDPHDQAHQSGLAARDSAKAAPLDAANPEPGKKAPHDHKGNPEGLGFAEQVGSQGATATNAHLYGKTMRNPESDEGAGAREDITPPAFGDAVKKKLGFETTAAEAKQNRGGGVGVTGTGQVTLDRGT</sequence>
<dbReference type="EMBL" id="BPQB01000022">
    <property type="protein sequence ID" value="GJE91642.1"/>
    <property type="molecule type" value="Genomic_DNA"/>
</dbReference>
<protein>
    <submittedName>
        <fullName evidence="2">Uncharacterized protein</fullName>
    </submittedName>
</protein>
<proteinExistence type="predicted"/>
<dbReference type="Proteomes" id="UP000703269">
    <property type="component" value="Unassembled WGS sequence"/>
</dbReference>
<gene>
    <name evidence="2" type="ORF">PsYK624_077920</name>
</gene>
<evidence type="ECO:0000256" key="1">
    <source>
        <dbReference type="SAM" id="MobiDB-lite"/>
    </source>
</evidence>
<comment type="caution">
    <text evidence="2">The sequence shown here is derived from an EMBL/GenBank/DDBJ whole genome shotgun (WGS) entry which is preliminary data.</text>
</comment>
<dbReference type="AlphaFoldDB" id="A0A9P3G9B6"/>
<feature type="compositionally biased region" description="Low complexity" evidence="1">
    <location>
        <begin position="148"/>
        <end position="157"/>
    </location>
</feature>
<feature type="compositionally biased region" description="Basic and acidic residues" evidence="1">
    <location>
        <begin position="60"/>
        <end position="71"/>
    </location>
</feature>
<dbReference type="OrthoDB" id="2687798at2759"/>
<evidence type="ECO:0000313" key="3">
    <source>
        <dbReference type="Proteomes" id="UP000703269"/>
    </source>
</evidence>
<organism evidence="2 3">
    <name type="scientific">Phanerochaete sordida</name>
    <dbReference type="NCBI Taxonomy" id="48140"/>
    <lineage>
        <taxon>Eukaryota</taxon>
        <taxon>Fungi</taxon>
        <taxon>Dikarya</taxon>
        <taxon>Basidiomycota</taxon>
        <taxon>Agaricomycotina</taxon>
        <taxon>Agaricomycetes</taxon>
        <taxon>Polyporales</taxon>
        <taxon>Phanerochaetaceae</taxon>
        <taxon>Phanerochaete</taxon>
    </lineage>
</organism>